<dbReference type="Proteomes" id="UP000799118">
    <property type="component" value="Unassembled WGS sequence"/>
</dbReference>
<evidence type="ECO:0000313" key="2">
    <source>
        <dbReference type="Proteomes" id="UP000799118"/>
    </source>
</evidence>
<dbReference type="AlphaFoldDB" id="A0A6A4HRH0"/>
<organism evidence="1 2">
    <name type="scientific">Gymnopus androsaceus JB14</name>
    <dbReference type="NCBI Taxonomy" id="1447944"/>
    <lineage>
        <taxon>Eukaryota</taxon>
        <taxon>Fungi</taxon>
        <taxon>Dikarya</taxon>
        <taxon>Basidiomycota</taxon>
        <taxon>Agaricomycotina</taxon>
        <taxon>Agaricomycetes</taxon>
        <taxon>Agaricomycetidae</taxon>
        <taxon>Agaricales</taxon>
        <taxon>Marasmiineae</taxon>
        <taxon>Omphalotaceae</taxon>
        <taxon>Gymnopus</taxon>
    </lineage>
</organism>
<gene>
    <name evidence="1" type="ORF">BT96DRAFT_817526</name>
</gene>
<sequence>ALFDVIALKRELDQSRDLLVSLRPPASHSHIEATLSDVESSVKSISHDLDLITRLEVSVVVQEARDSIKLIEDSLQFWRSYFPDTTPFKIDNSAAFVRNAHGPTDVALVAYTIALIQHIFHGAGQRAASFTLRALKIFGRALTVYTGGPNIQQERVLEQIPKTISVAEKQLNLDVPTTLYAVCPTCSFLHKASYPHGFKTPVYPETCSNRSALFRPLCGTSLLQDGHPIKVFEYYSFFEWFGRLLAFPGVEQYGDHFCEEVMDNPLTPEDKNCPSDGRFYREMEDVDGKLFIADRGAEGRWFFKLHADFFKIEGNRIGGQSSSTGVMSVTCLNLPPEMREDSAFTLIPGILQGHFEPDSKEAQHQHFISPIVDELLIGYTRGVQCFGTHSSYNGDPGNHVPYGRVHKLCLACVVMDFKAARPFTGLSDIMSRLYCIYCKVWHRFHMLRTDCEHWGCGNDDRLREGSEKWQSAETAAERKSIPQFYGSRYSPLWKLPYWQPSKQLVVDPMHAFFLTLLQRFFRDKRALGKQQKDDTTEPHVPHIAFHHPFEPPPDVSLVGTETVQSQNTDPLSNLSKTMNFNSAIGVGDIHRHLCRPMKDDNASTRAKLLGDLLESTEVALKFVCTDLNRLPSGKFVKHDLAQALIIWRMEKPLPPLTRIPIDSSAVRARIHQTIREVSTPSWVIKPPFDVGLPRAGNLKADIWHILFRIYIPLALLSIWQPDSPIAAENTTPMAPALDTAMHLTCATLMMTKENLTSTYREKFRYSLRKHIDGLKQCFPGFELPSHHLAFHIYDFMDLFSNIRNWWCFPGEQLIGKLRRIPINHKIGQFERTLLHSFTKGSTFCQWLMRDDCPRLVKSVARLIDKAFADFHDDTITEADVESDWEGDNRGDNGQQNISEFTVDMVPELISISGAHFISRIDAPRGFYTIPSVHAGNSYVRFYPNGDRSCEWVAGRIHYIYEHNGTTMIAIRRSIVLPPGNLDPFAAFWADGFEAKLVSTEFSSDFELVELGWIEGHTARWELTPELTVVLAISKVSDCRVTSKQCTH</sequence>
<accession>A0A6A4HRH0</accession>
<name>A0A6A4HRH0_9AGAR</name>
<dbReference type="OrthoDB" id="3269001at2759"/>
<keyword evidence="2" id="KW-1185">Reference proteome</keyword>
<evidence type="ECO:0000313" key="1">
    <source>
        <dbReference type="EMBL" id="KAE9401692.1"/>
    </source>
</evidence>
<dbReference type="EMBL" id="ML769443">
    <property type="protein sequence ID" value="KAE9401692.1"/>
    <property type="molecule type" value="Genomic_DNA"/>
</dbReference>
<proteinExistence type="predicted"/>
<reference evidence="1" key="1">
    <citation type="journal article" date="2019" name="Environ. Microbiol.">
        <title>Fungal ecological strategies reflected in gene transcription - a case study of two litter decomposers.</title>
        <authorList>
            <person name="Barbi F."/>
            <person name="Kohler A."/>
            <person name="Barry K."/>
            <person name="Baskaran P."/>
            <person name="Daum C."/>
            <person name="Fauchery L."/>
            <person name="Ihrmark K."/>
            <person name="Kuo A."/>
            <person name="LaButti K."/>
            <person name="Lipzen A."/>
            <person name="Morin E."/>
            <person name="Grigoriev I.V."/>
            <person name="Henrissat B."/>
            <person name="Lindahl B."/>
            <person name="Martin F."/>
        </authorList>
    </citation>
    <scope>NUCLEOTIDE SEQUENCE</scope>
    <source>
        <strain evidence="1">JB14</strain>
    </source>
</reference>
<feature type="non-terminal residue" evidence="1">
    <location>
        <position position="1"/>
    </location>
</feature>
<protein>
    <submittedName>
        <fullName evidence="1">Uncharacterized protein</fullName>
    </submittedName>
</protein>